<organism evidence="2 3">
    <name type="scientific">Marchantia polymorpha</name>
    <name type="common">Common liverwort</name>
    <name type="synonym">Marchantia aquatica</name>
    <dbReference type="NCBI Taxonomy" id="3197"/>
    <lineage>
        <taxon>Eukaryota</taxon>
        <taxon>Viridiplantae</taxon>
        <taxon>Streptophyta</taxon>
        <taxon>Embryophyta</taxon>
        <taxon>Marchantiophyta</taxon>
        <taxon>Marchantiopsida</taxon>
        <taxon>Marchantiidae</taxon>
        <taxon>Marchantiales</taxon>
        <taxon>Marchantiaceae</taxon>
        <taxon>Marchantia</taxon>
    </lineage>
</organism>
<proteinExistence type="predicted"/>
<name>A0A2R6XRT4_MARPO</name>
<keyword evidence="3" id="KW-1185">Reference proteome</keyword>
<dbReference type="AlphaFoldDB" id="A0A2R6XRT4"/>
<accession>A0A2R6XRT4</accession>
<gene>
    <name evidence="2" type="ORF">MARPO_0004s0101</name>
</gene>
<dbReference type="Gramene" id="Mp3g15710.1">
    <property type="protein sequence ID" value="Mp3g15710.1.cds1"/>
    <property type="gene ID" value="Mp3g15710"/>
</dbReference>
<evidence type="ECO:0000313" key="2">
    <source>
        <dbReference type="EMBL" id="PTQ48828.1"/>
    </source>
</evidence>
<feature type="compositionally biased region" description="Polar residues" evidence="1">
    <location>
        <begin position="112"/>
        <end position="121"/>
    </location>
</feature>
<reference evidence="3" key="1">
    <citation type="journal article" date="2017" name="Cell">
        <title>Insights into land plant evolution garnered from the Marchantia polymorpha genome.</title>
        <authorList>
            <person name="Bowman J.L."/>
            <person name="Kohchi T."/>
            <person name="Yamato K.T."/>
            <person name="Jenkins J."/>
            <person name="Shu S."/>
            <person name="Ishizaki K."/>
            <person name="Yamaoka S."/>
            <person name="Nishihama R."/>
            <person name="Nakamura Y."/>
            <person name="Berger F."/>
            <person name="Adam C."/>
            <person name="Aki S.S."/>
            <person name="Althoff F."/>
            <person name="Araki T."/>
            <person name="Arteaga-Vazquez M.A."/>
            <person name="Balasubrmanian S."/>
            <person name="Barry K."/>
            <person name="Bauer D."/>
            <person name="Boehm C.R."/>
            <person name="Briginshaw L."/>
            <person name="Caballero-Perez J."/>
            <person name="Catarino B."/>
            <person name="Chen F."/>
            <person name="Chiyoda S."/>
            <person name="Chovatia M."/>
            <person name="Davies K.M."/>
            <person name="Delmans M."/>
            <person name="Demura T."/>
            <person name="Dierschke T."/>
            <person name="Dolan L."/>
            <person name="Dorantes-Acosta A.E."/>
            <person name="Eklund D.M."/>
            <person name="Florent S.N."/>
            <person name="Flores-Sandoval E."/>
            <person name="Fujiyama A."/>
            <person name="Fukuzawa H."/>
            <person name="Galik B."/>
            <person name="Grimanelli D."/>
            <person name="Grimwood J."/>
            <person name="Grossniklaus U."/>
            <person name="Hamada T."/>
            <person name="Haseloff J."/>
            <person name="Hetherington A.J."/>
            <person name="Higo A."/>
            <person name="Hirakawa Y."/>
            <person name="Hundley H.N."/>
            <person name="Ikeda Y."/>
            <person name="Inoue K."/>
            <person name="Inoue S.I."/>
            <person name="Ishida S."/>
            <person name="Jia Q."/>
            <person name="Kakita M."/>
            <person name="Kanazawa T."/>
            <person name="Kawai Y."/>
            <person name="Kawashima T."/>
            <person name="Kennedy M."/>
            <person name="Kinose K."/>
            <person name="Kinoshita T."/>
            <person name="Kohara Y."/>
            <person name="Koide E."/>
            <person name="Komatsu K."/>
            <person name="Kopischke S."/>
            <person name="Kubo M."/>
            <person name="Kyozuka J."/>
            <person name="Lagercrantz U."/>
            <person name="Lin S.S."/>
            <person name="Lindquist E."/>
            <person name="Lipzen A.M."/>
            <person name="Lu C.W."/>
            <person name="De Luna E."/>
            <person name="Martienssen R.A."/>
            <person name="Minamino N."/>
            <person name="Mizutani M."/>
            <person name="Mizutani M."/>
            <person name="Mochizuki N."/>
            <person name="Monte I."/>
            <person name="Mosher R."/>
            <person name="Nagasaki H."/>
            <person name="Nakagami H."/>
            <person name="Naramoto S."/>
            <person name="Nishitani K."/>
            <person name="Ohtani M."/>
            <person name="Okamoto T."/>
            <person name="Okumura M."/>
            <person name="Phillips J."/>
            <person name="Pollak B."/>
            <person name="Reinders A."/>
            <person name="Rovekamp M."/>
            <person name="Sano R."/>
            <person name="Sawa S."/>
            <person name="Schmid M.W."/>
            <person name="Shirakawa M."/>
            <person name="Solano R."/>
            <person name="Spunde A."/>
            <person name="Suetsugu N."/>
            <person name="Sugano S."/>
            <person name="Sugiyama A."/>
            <person name="Sun R."/>
            <person name="Suzuki Y."/>
            <person name="Takenaka M."/>
            <person name="Takezawa D."/>
            <person name="Tomogane H."/>
            <person name="Tsuzuki M."/>
            <person name="Ueda T."/>
            <person name="Umeda M."/>
            <person name="Ward J.M."/>
            <person name="Watanabe Y."/>
            <person name="Yazaki K."/>
            <person name="Yokoyama R."/>
            <person name="Yoshitake Y."/>
            <person name="Yotsui I."/>
            <person name="Zachgo S."/>
            <person name="Schmutz J."/>
        </authorList>
    </citation>
    <scope>NUCLEOTIDE SEQUENCE [LARGE SCALE GENOMIC DNA]</scope>
    <source>
        <strain evidence="3">Tak-1</strain>
    </source>
</reference>
<evidence type="ECO:0000313" key="3">
    <source>
        <dbReference type="Proteomes" id="UP000244005"/>
    </source>
</evidence>
<evidence type="ECO:0000256" key="1">
    <source>
        <dbReference type="SAM" id="MobiDB-lite"/>
    </source>
</evidence>
<sequence>MLCCPWANVFLSYMFVRRKVSPRITGIEPTLKSVPCYYTRTDARSRVQRWLTIRVNDCSSCNRFLPFAYVEVRGVLSRTQGTALRPLSHRQKGNRTAQAYSPRSRPQRHESSSAPPSSVLF</sequence>
<dbReference type="Proteomes" id="UP000244005">
    <property type="component" value="Unassembled WGS sequence"/>
</dbReference>
<feature type="region of interest" description="Disordered" evidence="1">
    <location>
        <begin position="83"/>
        <end position="121"/>
    </location>
</feature>
<protein>
    <submittedName>
        <fullName evidence="2">Uncharacterized protein</fullName>
    </submittedName>
</protein>
<dbReference type="EMBL" id="KZ772676">
    <property type="protein sequence ID" value="PTQ48828.1"/>
    <property type="molecule type" value="Genomic_DNA"/>
</dbReference>